<dbReference type="CDD" id="cd00833">
    <property type="entry name" value="PKS"/>
    <property type="match status" value="1"/>
</dbReference>
<dbReference type="Pfam" id="PF00109">
    <property type="entry name" value="ketoacyl-synt"/>
    <property type="match status" value="1"/>
</dbReference>
<keyword evidence="8" id="KW-1185">Reference proteome</keyword>
<dbReference type="Pfam" id="PF00698">
    <property type="entry name" value="Acyl_transf_1"/>
    <property type="match status" value="1"/>
</dbReference>
<dbReference type="SUPFAM" id="SSF53901">
    <property type="entry name" value="Thiolase-like"/>
    <property type="match status" value="1"/>
</dbReference>
<evidence type="ECO:0000256" key="4">
    <source>
        <dbReference type="ARBA" id="ARBA00023268"/>
    </source>
</evidence>
<dbReference type="PROSITE" id="PS00606">
    <property type="entry name" value="KS3_1"/>
    <property type="match status" value="1"/>
</dbReference>
<protein>
    <submittedName>
        <fullName evidence="7">Type I polyketide synthase</fullName>
    </submittedName>
</protein>
<comment type="caution">
    <text evidence="7">The sequence shown here is derived from an EMBL/GenBank/DDBJ whole genome shotgun (WGS) entry which is preliminary data.</text>
</comment>
<dbReference type="InterPro" id="IPR016035">
    <property type="entry name" value="Acyl_Trfase/lysoPLipase"/>
</dbReference>
<dbReference type="EMBL" id="JBEPEK010000884">
    <property type="protein sequence ID" value="MER7187691.1"/>
    <property type="molecule type" value="Genomic_DNA"/>
</dbReference>
<keyword evidence="5" id="KW-0012">Acyltransferase</keyword>
<sequence length="644" mass="67840">MENERLKRELAAAADSTPEPVAVVGMTCRLPGGVRSPEDLWKLLVEGRDAISDFPEDRGWDVAALYDPDPDAHGRSYTREGGFLYDAGEFDARFFGISPREALSMDPQQRLFLEASWEVLERAGIDAGGLRGSRTGVFAGVMYHDYGTGLTQVPDEVEGFRGAGVAGSLVSGRVSYHLGLQGPSVTVDTACSSSLVALHLAAQSLRSGECDLALAGGVAVMATPSTFVEFSRQRGLSPDGRCKAFGAGADGTGWSEGMSLLLLERLSDARRNNHPVLAVVRGSAVNSDGASNGLTAPNGPSQERVIRQALASARLTPADVDLVEAHGTGTRLGDPIEAQAVINTYGRGRDARRPLWLGSLKSNIGHAQAAAGVAGVIKAVLALRHGVLPRTLHADEPTPHVDWSAGTVRLLHEARPWHPADGPRRAGVSAFGVSGTNAHVIVEHVPEEPAAAPAAPAPGADVPWVLSARTATALARRAHDLAEHVEAHPELDPAVLGRALATTRTAMEHRAVLIGTGREQLLDGARKLAAGQTSPLVVTGKAAGGQLAFLLSGQGSQRLGMGRELLARHPEFAEAFDAVCGELDGRLPRPLREVVFAEPGTEQARLLDRTEFTQPALFAFEVALARLLASRGIEPDVVADRVAG</sequence>
<evidence type="ECO:0000313" key="7">
    <source>
        <dbReference type="EMBL" id="MER7187691.1"/>
    </source>
</evidence>
<feature type="non-terminal residue" evidence="7">
    <location>
        <position position="644"/>
    </location>
</feature>
<dbReference type="SMART" id="SM00825">
    <property type="entry name" value="PKS_KS"/>
    <property type="match status" value="1"/>
</dbReference>
<dbReference type="Gene3D" id="3.30.70.3290">
    <property type="match status" value="1"/>
</dbReference>
<keyword evidence="3" id="KW-0808">Transferase</keyword>
<organism evidence="7 8">
    <name type="scientific">Streptomyces hyaluromycini</name>
    <dbReference type="NCBI Taxonomy" id="1377993"/>
    <lineage>
        <taxon>Bacteria</taxon>
        <taxon>Bacillati</taxon>
        <taxon>Actinomycetota</taxon>
        <taxon>Actinomycetes</taxon>
        <taxon>Kitasatosporales</taxon>
        <taxon>Streptomycetaceae</taxon>
        <taxon>Streptomyces</taxon>
    </lineage>
</organism>
<feature type="domain" description="Ketosynthase family 3 (KS3)" evidence="6">
    <location>
        <begin position="18"/>
        <end position="444"/>
    </location>
</feature>
<dbReference type="InterPro" id="IPR014043">
    <property type="entry name" value="Acyl_transferase_dom"/>
</dbReference>
<evidence type="ECO:0000313" key="8">
    <source>
        <dbReference type="Proteomes" id="UP001474181"/>
    </source>
</evidence>
<keyword evidence="2" id="KW-0597">Phosphoprotein</keyword>
<reference evidence="7 8" key="1">
    <citation type="submission" date="2024-06" db="EMBL/GenBank/DDBJ databases">
        <title>The Natural Products Discovery Center: Release of the First 8490 Sequenced Strains for Exploring Actinobacteria Biosynthetic Diversity.</title>
        <authorList>
            <person name="Kalkreuter E."/>
            <person name="Kautsar S.A."/>
            <person name="Yang D."/>
            <person name="Bader C.D."/>
            <person name="Teijaro C.N."/>
            <person name="Fluegel L."/>
            <person name="Davis C.M."/>
            <person name="Simpson J.R."/>
            <person name="Lauterbach L."/>
            <person name="Steele A.D."/>
            <person name="Gui C."/>
            <person name="Meng S."/>
            <person name="Li G."/>
            <person name="Viehrig K."/>
            <person name="Ye F."/>
            <person name="Su P."/>
            <person name="Kiefer A.F."/>
            <person name="Nichols A."/>
            <person name="Cepeda A.J."/>
            <person name="Yan W."/>
            <person name="Fan B."/>
            <person name="Jiang Y."/>
            <person name="Adhikari A."/>
            <person name="Zheng C.-J."/>
            <person name="Schuster L."/>
            <person name="Cowan T.M."/>
            <person name="Smanski M.J."/>
            <person name="Chevrette M.G."/>
            <person name="De Carvalho L.P.S."/>
            <person name="Shen B."/>
        </authorList>
    </citation>
    <scope>NUCLEOTIDE SEQUENCE [LARGE SCALE GENOMIC DNA]</scope>
    <source>
        <strain evidence="7 8">NPDC000234</strain>
    </source>
</reference>
<evidence type="ECO:0000256" key="1">
    <source>
        <dbReference type="ARBA" id="ARBA00022450"/>
    </source>
</evidence>
<dbReference type="RefSeq" id="WP_350792298.1">
    <property type="nucleotide sequence ID" value="NZ_JBEPEK010000884.1"/>
</dbReference>
<dbReference type="InterPro" id="IPR016039">
    <property type="entry name" value="Thiolase-like"/>
</dbReference>
<evidence type="ECO:0000256" key="3">
    <source>
        <dbReference type="ARBA" id="ARBA00022679"/>
    </source>
</evidence>
<evidence type="ECO:0000259" key="6">
    <source>
        <dbReference type="PROSITE" id="PS52004"/>
    </source>
</evidence>
<dbReference type="InterPro" id="IPR014031">
    <property type="entry name" value="Ketoacyl_synth_C"/>
</dbReference>
<name>A0ABV1XF73_9ACTN</name>
<keyword evidence="1" id="KW-0596">Phosphopantetheine</keyword>
<evidence type="ECO:0000256" key="2">
    <source>
        <dbReference type="ARBA" id="ARBA00022553"/>
    </source>
</evidence>
<dbReference type="Gene3D" id="3.40.47.10">
    <property type="match status" value="1"/>
</dbReference>
<dbReference type="InterPro" id="IPR014030">
    <property type="entry name" value="Ketoacyl_synth_N"/>
</dbReference>
<dbReference type="InterPro" id="IPR050091">
    <property type="entry name" value="PKS_NRPS_Biosynth_Enz"/>
</dbReference>
<dbReference type="Proteomes" id="UP001474181">
    <property type="component" value="Unassembled WGS sequence"/>
</dbReference>
<dbReference type="InterPro" id="IPR032821">
    <property type="entry name" value="PKS_assoc"/>
</dbReference>
<proteinExistence type="predicted"/>
<keyword evidence="4" id="KW-0511">Multifunctional enzyme</keyword>
<dbReference type="PANTHER" id="PTHR43775">
    <property type="entry name" value="FATTY ACID SYNTHASE"/>
    <property type="match status" value="1"/>
</dbReference>
<dbReference type="InterPro" id="IPR001227">
    <property type="entry name" value="Ac_transferase_dom_sf"/>
</dbReference>
<dbReference type="PROSITE" id="PS52004">
    <property type="entry name" value="KS3_2"/>
    <property type="match status" value="1"/>
</dbReference>
<dbReference type="Pfam" id="PF16197">
    <property type="entry name" value="KAsynt_C_assoc"/>
    <property type="match status" value="1"/>
</dbReference>
<evidence type="ECO:0000256" key="5">
    <source>
        <dbReference type="ARBA" id="ARBA00023315"/>
    </source>
</evidence>
<dbReference type="PANTHER" id="PTHR43775:SF51">
    <property type="entry name" value="INACTIVE PHENOLPHTHIOCEROL SYNTHESIS POLYKETIDE SYNTHASE TYPE I PKS1-RELATED"/>
    <property type="match status" value="1"/>
</dbReference>
<dbReference type="Gene3D" id="3.40.366.10">
    <property type="entry name" value="Malonyl-Coenzyme A Acyl Carrier Protein, domain 2"/>
    <property type="match status" value="1"/>
</dbReference>
<gene>
    <name evidence="7" type="ORF">ABT404_50955</name>
</gene>
<dbReference type="Pfam" id="PF02801">
    <property type="entry name" value="Ketoacyl-synt_C"/>
    <property type="match status" value="1"/>
</dbReference>
<dbReference type="SUPFAM" id="SSF52151">
    <property type="entry name" value="FabD/lysophospholipase-like"/>
    <property type="match status" value="1"/>
</dbReference>
<dbReference type="InterPro" id="IPR020841">
    <property type="entry name" value="PKS_Beta-ketoAc_synthase_dom"/>
</dbReference>
<accession>A0ABV1XF73</accession>
<dbReference type="InterPro" id="IPR018201">
    <property type="entry name" value="Ketoacyl_synth_AS"/>
</dbReference>